<dbReference type="eggNOG" id="ENOG502ZB2X">
    <property type="taxonomic scope" value="Bacteria"/>
</dbReference>
<dbReference type="AlphaFoldDB" id="B8HX09"/>
<dbReference type="KEGG" id="cyn:Cyan7425_0926"/>
<organism evidence="2">
    <name type="scientific">Cyanothece sp. (strain PCC 7425 / ATCC 29141)</name>
    <dbReference type="NCBI Taxonomy" id="395961"/>
    <lineage>
        <taxon>Bacteria</taxon>
        <taxon>Bacillati</taxon>
        <taxon>Cyanobacteriota</taxon>
        <taxon>Cyanophyceae</taxon>
        <taxon>Gomontiellales</taxon>
        <taxon>Cyanothecaceae</taxon>
        <taxon>Cyanothece</taxon>
    </lineage>
</organism>
<gene>
    <name evidence="2" type="ordered locus">Cyan7425_0926</name>
</gene>
<feature type="transmembrane region" description="Helical" evidence="1">
    <location>
        <begin position="88"/>
        <end position="109"/>
    </location>
</feature>
<proteinExistence type="predicted"/>
<evidence type="ECO:0000256" key="1">
    <source>
        <dbReference type="SAM" id="Phobius"/>
    </source>
</evidence>
<accession>B8HX09</accession>
<sequence length="241" mass="27235">MEANLQTLLISPQEQERLSGLEWDGLFLGGLFTGVYRPTLLRHPTPLLTFAATQLFVALLVFIFTLPIGYSSVQHPSFTSGQAAIPQFLTVTLGLTLSLLILWHSLIWFRIARLKTLLNLLDEIYQYNQTIAAIGVLDQLARVDALPLIDRDREQVLQALHLVRHSLICGLISERILRENQALMARRQDLCDRIASNLATLQTFMITEQTSEYTALLTTALTIGREVYEAMQNCQREQKGL</sequence>
<keyword evidence="1" id="KW-0472">Membrane</keyword>
<name>B8HX09_CYAP4</name>
<dbReference type="EMBL" id="CP001344">
    <property type="protein sequence ID" value="ACL43312.1"/>
    <property type="molecule type" value="Genomic_DNA"/>
</dbReference>
<dbReference type="OrthoDB" id="454580at2"/>
<dbReference type="HOGENOM" id="CLU_100484_1_0_3"/>
<keyword evidence="1" id="KW-0812">Transmembrane</keyword>
<feature type="transmembrane region" description="Helical" evidence="1">
    <location>
        <begin position="47"/>
        <end position="68"/>
    </location>
</feature>
<evidence type="ECO:0000313" key="2">
    <source>
        <dbReference type="EMBL" id="ACL43312.1"/>
    </source>
</evidence>
<keyword evidence="1" id="KW-1133">Transmembrane helix</keyword>
<reference evidence="2" key="1">
    <citation type="submission" date="2009-01" db="EMBL/GenBank/DDBJ databases">
        <title>Complete sequence of chromosome Cyanothece sp. PCC 7425.</title>
        <authorList>
            <consortium name="US DOE Joint Genome Institute"/>
            <person name="Lucas S."/>
            <person name="Copeland A."/>
            <person name="Lapidus A."/>
            <person name="Glavina del Rio T."/>
            <person name="Dalin E."/>
            <person name="Tice H."/>
            <person name="Bruce D."/>
            <person name="Goodwin L."/>
            <person name="Pitluck S."/>
            <person name="Sims D."/>
            <person name="Meineke L."/>
            <person name="Brettin T."/>
            <person name="Detter J.C."/>
            <person name="Han C."/>
            <person name="Larimer F."/>
            <person name="Land M."/>
            <person name="Hauser L."/>
            <person name="Kyrpides N."/>
            <person name="Ovchinnikova G."/>
            <person name="Liberton M."/>
            <person name="Stoeckel J."/>
            <person name="Banerjee A."/>
            <person name="Singh A."/>
            <person name="Page L."/>
            <person name="Sato H."/>
            <person name="Zhao L."/>
            <person name="Sherman L."/>
            <person name="Pakrasi H."/>
            <person name="Richardson P."/>
        </authorList>
    </citation>
    <scope>NUCLEOTIDE SEQUENCE</scope>
    <source>
        <strain evidence="2">PCC 7425</strain>
    </source>
</reference>
<protein>
    <submittedName>
        <fullName evidence="2">Uncharacterized protein</fullName>
    </submittedName>
</protein>